<evidence type="ECO:0000259" key="3">
    <source>
        <dbReference type="Pfam" id="PF00117"/>
    </source>
</evidence>
<dbReference type="GO" id="GO:0000162">
    <property type="term" value="P:L-tryptophan biosynthetic process"/>
    <property type="evidence" value="ECO:0007669"/>
    <property type="project" value="UniProtKB-UniRule"/>
</dbReference>
<comment type="caution">
    <text evidence="5">The sequence shown here is derived from an EMBL/GenBank/DDBJ whole genome shotgun (WGS) entry which is preliminary data.</text>
</comment>
<dbReference type="PANTHER" id="PTHR11236">
    <property type="entry name" value="AMINOBENZOATE/ANTHRANILATE SYNTHASE"/>
    <property type="match status" value="1"/>
</dbReference>
<evidence type="ECO:0000313" key="6">
    <source>
        <dbReference type="Proteomes" id="UP000256269"/>
    </source>
</evidence>
<dbReference type="PIRSF" id="PIRSF036934">
    <property type="entry name" value="TrpE-G"/>
    <property type="match status" value="1"/>
</dbReference>
<dbReference type="NCBIfam" id="NF010081">
    <property type="entry name" value="PRK13566.1"/>
    <property type="match status" value="1"/>
</dbReference>
<keyword evidence="2" id="KW-0028">Amino-acid biosynthesis</keyword>
<keyword evidence="2" id="KW-0822">Tryptophan biosynthesis</keyword>
<dbReference type="Pfam" id="PF00425">
    <property type="entry name" value="Chorismate_bind"/>
    <property type="match status" value="1"/>
</dbReference>
<dbReference type="Proteomes" id="UP000256269">
    <property type="component" value="Unassembled WGS sequence"/>
</dbReference>
<dbReference type="PANTHER" id="PTHR11236:SF9">
    <property type="entry name" value="ANTHRANILATE SYNTHASE COMPONENT 1"/>
    <property type="match status" value="1"/>
</dbReference>
<dbReference type="EMBL" id="QUNO01000009">
    <property type="protein sequence ID" value="REH43574.1"/>
    <property type="molecule type" value="Genomic_DNA"/>
</dbReference>
<gene>
    <name evidence="5" type="ORF">BCF44_109117</name>
</gene>
<dbReference type="InterPro" id="IPR005801">
    <property type="entry name" value="ADC_synthase"/>
</dbReference>
<keyword evidence="2" id="KW-0456">Lyase</keyword>
<dbReference type="InterPro" id="IPR029062">
    <property type="entry name" value="Class_I_gatase-like"/>
</dbReference>
<feature type="domain" description="Glutamine amidotransferase" evidence="3">
    <location>
        <begin position="527"/>
        <end position="701"/>
    </location>
</feature>
<comment type="catalytic activity">
    <reaction evidence="2">
        <text>chorismate + L-glutamine = anthranilate + pyruvate + L-glutamate + H(+)</text>
        <dbReference type="Rhea" id="RHEA:21732"/>
        <dbReference type="ChEBI" id="CHEBI:15361"/>
        <dbReference type="ChEBI" id="CHEBI:15378"/>
        <dbReference type="ChEBI" id="CHEBI:16567"/>
        <dbReference type="ChEBI" id="CHEBI:29748"/>
        <dbReference type="ChEBI" id="CHEBI:29985"/>
        <dbReference type="ChEBI" id="CHEBI:58359"/>
        <dbReference type="EC" id="4.1.3.27"/>
    </reaction>
</comment>
<keyword evidence="1" id="KW-0315">Glutamine amidotransferase</keyword>
<dbReference type="GO" id="GO:0004049">
    <property type="term" value="F:anthranilate synthase activity"/>
    <property type="evidence" value="ECO:0007669"/>
    <property type="project" value="UniProtKB-UniRule"/>
</dbReference>
<dbReference type="PRINTS" id="PR00097">
    <property type="entry name" value="ANTSNTHASEII"/>
</dbReference>
<dbReference type="InterPro" id="IPR019999">
    <property type="entry name" value="Anth_synth_I-like"/>
</dbReference>
<dbReference type="PROSITE" id="PS51273">
    <property type="entry name" value="GATASE_TYPE_1"/>
    <property type="match status" value="1"/>
</dbReference>
<name>A0A3E0HE80_9PSEU</name>
<reference evidence="5 6" key="1">
    <citation type="submission" date="2018-08" db="EMBL/GenBank/DDBJ databases">
        <title>Genomic Encyclopedia of Archaeal and Bacterial Type Strains, Phase II (KMG-II): from individual species to whole genera.</title>
        <authorList>
            <person name="Goeker M."/>
        </authorList>
    </citation>
    <scope>NUCLEOTIDE SEQUENCE [LARGE SCALE GENOMIC DNA]</scope>
    <source>
        <strain evidence="5 6">DSM 45791</strain>
    </source>
</reference>
<dbReference type="EC" id="4.1.3.27" evidence="2"/>
<protein>
    <recommendedName>
        <fullName evidence="2">Anthranilate synthase</fullName>
        <ecNumber evidence="2">4.1.3.27</ecNumber>
    </recommendedName>
</protein>
<evidence type="ECO:0000313" key="5">
    <source>
        <dbReference type="EMBL" id="REH43574.1"/>
    </source>
</evidence>
<dbReference type="Pfam" id="PF00117">
    <property type="entry name" value="GATase"/>
    <property type="match status" value="1"/>
</dbReference>
<dbReference type="Gene3D" id="3.40.50.880">
    <property type="match status" value="1"/>
</dbReference>
<dbReference type="InterPro" id="IPR015890">
    <property type="entry name" value="Chorismate_C"/>
</dbReference>
<sequence length="720" mass="77736">MSVLDEVGLGRAEWWATPVGVRVARSTDLVGTAVGARAVLERSLDSRRGMLIFRGDDYAIGYTDPPVEVTVGGGRLAVRALNERGRILLPALRAGVAEMLEFDADTDAEFAGAVAAHPGVFAEEDRTRYAGVFRALRAVVAGMSSPDELLGLYGAFGYDLIFEVDPIPLAQRRAADHRDLVLHLPDEIVEMDFARDEAVRHCYEFVVDGRSTAWCDGATESREFVPGEPSDARDHRTGEYAAVVEKAMPMFRNGELFEVVPSQVFRRPCTSSPAELFRRLRDTNPAPHSLLANLGDGEYLVGASPEMFVGVVRDRDGGLLVRTSPISGTIARGKDALQDADRIKELLNSAKDESELTMCTDVDRNDKARVCVPGTVRVTARRKIEMYSALIHTVDHVEGRLRPDRDALDAFLAHLWAVTVTGAPKLAAVEFIEQTERSPRRWYGGAVGRIGFDGTLDTVLTLRTMQIHHGVASVRAGATLLYDSDPAAEEAETELKAKALLRVLDDPAAAAPPPSEVDKPGAGLRFLLVDHRDSFVHCLADYLRQTGAEVVTYRAGSHLDMIDAERPDLVVLSPGPGRPADFDLSATIDRAESLGIPVFGVCLGLQGIVEHYEGTLSILDRPVHGKQSMVRVTADSPLFDGLPAEFAVGRYHSLYAAPGAVSGGLDVVAATKDGVVMAVTHRTRAFAAVQFHPESIMSATGGVGLTLINNVVAALVRKPA</sequence>
<organism evidence="5 6">
    <name type="scientific">Kutzneria buriramensis</name>
    <dbReference type="NCBI Taxonomy" id="1045776"/>
    <lineage>
        <taxon>Bacteria</taxon>
        <taxon>Bacillati</taxon>
        <taxon>Actinomycetota</taxon>
        <taxon>Actinomycetes</taxon>
        <taxon>Pseudonocardiales</taxon>
        <taxon>Pseudonocardiaceae</taxon>
        <taxon>Kutzneria</taxon>
    </lineage>
</organism>
<dbReference type="CDD" id="cd01743">
    <property type="entry name" value="GATase1_Anthranilate_Synthase"/>
    <property type="match status" value="1"/>
</dbReference>
<dbReference type="InterPro" id="IPR006221">
    <property type="entry name" value="TrpG/PapA_dom"/>
</dbReference>
<feature type="domain" description="Chorismate-utilising enzyme C-terminal" evidence="4">
    <location>
        <begin position="239"/>
        <end position="496"/>
    </location>
</feature>
<dbReference type="SUPFAM" id="SSF56322">
    <property type="entry name" value="ADC synthase"/>
    <property type="match status" value="1"/>
</dbReference>
<evidence type="ECO:0000256" key="1">
    <source>
        <dbReference type="ARBA" id="ARBA00022962"/>
    </source>
</evidence>
<dbReference type="PRINTS" id="PR00096">
    <property type="entry name" value="GATASE"/>
</dbReference>
<accession>A0A3E0HE80</accession>
<dbReference type="OrthoDB" id="8594609at2"/>
<proteinExistence type="predicted"/>
<dbReference type="Gene3D" id="3.60.120.10">
    <property type="entry name" value="Anthranilate synthase"/>
    <property type="match status" value="1"/>
</dbReference>
<dbReference type="InterPro" id="IPR017926">
    <property type="entry name" value="GATASE"/>
</dbReference>
<comment type="pathway">
    <text evidence="2">Amino-acid biosynthesis; L-tryptophan biosynthesis; L-tryptophan from chorismate: step 1/5.</text>
</comment>
<keyword evidence="6" id="KW-1185">Reference proteome</keyword>
<dbReference type="RefSeq" id="WP_116177025.1">
    <property type="nucleotide sequence ID" value="NZ_CP144375.1"/>
</dbReference>
<dbReference type="NCBIfam" id="TIGR01815">
    <property type="entry name" value="TrpE-clade3"/>
    <property type="match status" value="1"/>
</dbReference>
<dbReference type="SUPFAM" id="SSF52317">
    <property type="entry name" value="Class I glutamine amidotransferase-like"/>
    <property type="match status" value="1"/>
</dbReference>
<evidence type="ECO:0000259" key="4">
    <source>
        <dbReference type="Pfam" id="PF00425"/>
    </source>
</evidence>
<dbReference type="UniPathway" id="UPA00035">
    <property type="reaction ID" value="UER00040"/>
</dbReference>
<keyword evidence="2" id="KW-0057">Aromatic amino acid biosynthesis</keyword>
<dbReference type="InterPro" id="IPR010112">
    <property type="entry name" value="TrpE-G_bact"/>
</dbReference>
<evidence type="ECO:0000256" key="2">
    <source>
        <dbReference type="PIRNR" id="PIRNR036934"/>
    </source>
</evidence>
<dbReference type="AlphaFoldDB" id="A0A3E0HE80"/>